<gene>
    <name evidence="1" type="ORF">JEU22_04815</name>
</gene>
<dbReference type="RefSeq" id="WP_198746841.1">
    <property type="nucleotide sequence ID" value="NZ_JAEHTE010000002.1"/>
</dbReference>
<name>A0A8I1EBY3_PSEPU</name>
<dbReference type="Proteomes" id="UP000637061">
    <property type="component" value="Unassembled WGS sequence"/>
</dbReference>
<organism evidence="1 2">
    <name type="scientific">Pseudomonas putida</name>
    <name type="common">Arthrobacter siderocapsulatus</name>
    <dbReference type="NCBI Taxonomy" id="303"/>
    <lineage>
        <taxon>Bacteria</taxon>
        <taxon>Pseudomonadati</taxon>
        <taxon>Pseudomonadota</taxon>
        <taxon>Gammaproteobacteria</taxon>
        <taxon>Pseudomonadales</taxon>
        <taxon>Pseudomonadaceae</taxon>
        <taxon>Pseudomonas</taxon>
    </lineage>
</organism>
<proteinExistence type="predicted"/>
<evidence type="ECO:0000313" key="1">
    <source>
        <dbReference type="EMBL" id="MBI6883227.1"/>
    </source>
</evidence>
<dbReference type="EMBL" id="JAEHTE010000002">
    <property type="protein sequence ID" value="MBI6883227.1"/>
    <property type="molecule type" value="Genomic_DNA"/>
</dbReference>
<evidence type="ECO:0000313" key="2">
    <source>
        <dbReference type="Proteomes" id="UP000637061"/>
    </source>
</evidence>
<reference evidence="1" key="1">
    <citation type="submission" date="2020-12" db="EMBL/GenBank/DDBJ databases">
        <title>Enhanced detection system for hospital associated transmission using whole genome sequencing surveillance.</title>
        <authorList>
            <person name="Harrison L.H."/>
            <person name="Van Tyne D."/>
            <person name="Marsh J.W."/>
            <person name="Griffith M.P."/>
            <person name="Snyder D.J."/>
            <person name="Cooper V.S."/>
            <person name="Mustapha M."/>
        </authorList>
    </citation>
    <scope>NUCLEOTIDE SEQUENCE</scope>
    <source>
        <strain evidence="1">PSB00042</strain>
    </source>
</reference>
<sequence>MSVESEVNHDEDTLRPHVEDALDTIDAAVFTGDSFTSREALARLEHYIGRWQREMVNRRKEIAD</sequence>
<dbReference type="AlphaFoldDB" id="A0A8I1EBY3"/>
<accession>A0A8I1EBY3</accession>
<protein>
    <submittedName>
        <fullName evidence="1">Uncharacterized protein</fullName>
    </submittedName>
</protein>
<comment type="caution">
    <text evidence="1">The sequence shown here is derived from an EMBL/GenBank/DDBJ whole genome shotgun (WGS) entry which is preliminary data.</text>
</comment>